<keyword evidence="11 17" id="KW-0808">Transferase</keyword>
<dbReference type="Gene3D" id="3.20.20.60">
    <property type="entry name" value="Phosphoenolpyruvate-binding domains"/>
    <property type="match status" value="1"/>
</dbReference>
<dbReference type="GO" id="GO:0009401">
    <property type="term" value="P:phosphoenolpyruvate-dependent sugar phosphotransferase system"/>
    <property type="evidence" value="ECO:0007669"/>
    <property type="project" value="UniProtKB-KW"/>
</dbReference>
<reference evidence="24 25" key="2">
    <citation type="submission" date="2011-11" db="EMBL/GenBank/DDBJ databases">
        <authorList>
            <consortium name="US DOE Joint Genome Institute"/>
            <person name="Lucas S."/>
            <person name="Han J."/>
            <person name="Lapidus A."/>
            <person name="Cheng J.-F."/>
            <person name="Goodwin L."/>
            <person name="Pitluck S."/>
            <person name="Peters L."/>
            <person name="Ovchinnikova G."/>
            <person name="Zhang X."/>
            <person name="Detter J.C."/>
            <person name="Han C."/>
            <person name="Tapia R."/>
            <person name="Land M."/>
            <person name="Hauser L."/>
            <person name="Kyrpides N."/>
            <person name="Ivanova N."/>
            <person name="Pagani I."/>
            <person name="Vogl K."/>
            <person name="Liu Z."/>
            <person name="Overmann J."/>
            <person name="Frigaard N.-U."/>
            <person name="Bryant D."/>
            <person name="Woyke T."/>
        </authorList>
    </citation>
    <scope>NUCLEOTIDE SEQUENCE [LARGE SCALE GENOMIC DNA]</scope>
    <source>
        <strain evidence="24 25">970</strain>
    </source>
</reference>
<dbReference type="EC" id="2.7.3.9" evidence="6 17"/>
<dbReference type="InterPro" id="IPR036637">
    <property type="entry name" value="Phosphohistidine_dom_sf"/>
</dbReference>
<evidence type="ECO:0000256" key="13">
    <source>
        <dbReference type="ARBA" id="ARBA00022723"/>
    </source>
</evidence>
<feature type="binding site" evidence="19">
    <location>
        <position position="337"/>
    </location>
    <ligand>
        <name>phosphoenolpyruvate</name>
        <dbReference type="ChEBI" id="CHEBI:58702"/>
    </ligand>
</feature>
<dbReference type="EMBL" id="JH603169">
    <property type="protein sequence ID" value="EIC22206.1"/>
    <property type="molecule type" value="Genomic_DNA"/>
</dbReference>
<dbReference type="InterPro" id="IPR006318">
    <property type="entry name" value="PTS_EI-like"/>
</dbReference>
<dbReference type="InterPro" id="IPR040442">
    <property type="entry name" value="Pyrv_kinase-like_dom_sf"/>
</dbReference>
<evidence type="ECO:0000256" key="2">
    <source>
        <dbReference type="ARBA" id="ARBA00001946"/>
    </source>
</evidence>
<dbReference type="SUPFAM" id="SSF51621">
    <property type="entry name" value="Phosphoenolpyruvate/pyruvate domain"/>
    <property type="match status" value="1"/>
</dbReference>
<feature type="binding site" evidence="19">
    <location>
        <position position="472"/>
    </location>
    <ligand>
        <name>phosphoenolpyruvate</name>
        <dbReference type="ChEBI" id="CHEBI:58702"/>
    </ligand>
</feature>
<keyword evidence="13 17" id="KW-0479">Metal-binding</keyword>
<feature type="binding site" evidence="20">
    <location>
        <position position="438"/>
    </location>
    <ligand>
        <name>Mg(2+)</name>
        <dbReference type="ChEBI" id="CHEBI:18420"/>
    </ligand>
</feature>
<dbReference type="InterPro" id="IPR008731">
    <property type="entry name" value="PTS_EIN"/>
</dbReference>
<evidence type="ECO:0000313" key="24">
    <source>
        <dbReference type="EMBL" id="EIC22206.1"/>
    </source>
</evidence>
<evidence type="ECO:0000256" key="19">
    <source>
        <dbReference type="PIRSR" id="PIRSR000732-2"/>
    </source>
</evidence>
<evidence type="ECO:0000256" key="4">
    <source>
        <dbReference type="ARBA" id="ARBA00004496"/>
    </source>
</evidence>
<dbReference type="InterPro" id="IPR000121">
    <property type="entry name" value="PEP_util_C"/>
</dbReference>
<comment type="function">
    <text evidence="3 17">General (non sugar-specific) component of the phosphoenolpyruvate-dependent sugar phosphotransferase system (sugar PTS). This major carbohydrate active-transport system catalyzes the phosphorylation of incoming sugar substrates concomitantly with their translocation across the cell membrane. Enzyme I transfers the phosphoryl group from phosphoenolpyruvate (PEP) to the phosphoryl carrier protein (HPr).</text>
</comment>
<evidence type="ECO:0000256" key="8">
    <source>
        <dbReference type="ARBA" id="ARBA00022448"/>
    </source>
</evidence>
<feature type="active site" description="Proton donor" evidence="18">
    <location>
        <position position="509"/>
    </location>
</feature>
<dbReference type="Proteomes" id="UP000002964">
    <property type="component" value="Unassembled WGS sequence"/>
</dbReference>
<feature type="binding site" evidence="19">
    <location>
        <position position="301"/>
    </location>
    <ligand>
        <name>phosphoenolpyruvate</name>
        <dbReference type="ChEBI" id="CHEBI:58702"/>
    </ligand>
</feature>
<dbReference type="PANTHER" id="PTHR46244:SF3">
    <property type="entry name" value="PHOSPHOENOLPYRUVATE-PROTEIN PHOSPHOTRANSFERASE"/>
    <property type="match status" value="1"/>
</dbReference>
<evidence type="ECO:0000256" key="14">
    <source>
        <dbReference type="ARBA" id="ARBA00022777"/>
    </source>
</evidence>
<dbReference type="Pfam" id="PF02896">
    <property type="entry name" value="PEP-utilizers_C"/>
    <property type="match status" value="1"/>
</dbReference>
<dbReference type="InterPro" id="IPR036618">
    <property type="entry name" value="PtsI_HPr-bd_sf"/>
</dbReference>
<name>H8YZS9_9GAMM</name>
<dbReference type="eggNOG" id="COG1080">
    <property type="taxonomic scope" value="Bacteria"/>
</dbReference>
<keyword evidence="12 17" id="KW-0598">Phosphotransferase system</keyword>
<dbReference type="InterPro" id="IPR023151">
    <property type="entry name" value="PEP_util_CS"/>
</dbReference>
<keyword evidence="14 17" id="KW-0418">Kinase</keyword>
<dbReference type="SUPFAM" id="SSF52009">
    <property type="entry name" value="Phosphohistidine domain"/>
    <property type="match status" value="1"/>
</dbReference>
<dbReference type="STRING" id="631362.Thi970DRAFT_02458"/>
<dbReference type="PIRSF" id="PIRSF000732">
    <property type="entry name" value="PTS_enzyme_I"/>
    <property type="match status" value="1"/>
</dbReference>
<comment type="subcellular location">
    <subcellularLocation>
        <location evidence="4 17">Cytoplasm</location>
    </subcellularLocation>
</comment>
<dbReference type="GO" id="GO:0046872">
    <property type="term" value="F:metal ion binding"/>
    <property type="evidence" value="ECO:0007669"/>
    <property type="project" value="UniProtKB-KW"/>
</dbReference>
<feature type="domain" description="PEP-utilising enzyme mobile" evidence="21">
    <location>
        <begin position="159"/>
        <end position="230"/>
    </location>
</feature>
<dbReference type="OrthoDB" id="9765468at2"/>
<keyword evidence="8 17" id="KW-0813">Transport</keyword>
<sequence length="579" mass="63706">MTTAFCGLGVAGARKLAVGRAYLLKQEPSFSSEPVEHPDAELRRLDAALDAARRHLERIRQQIPADTPTHIAEFIDTHLLMLTDSALVDATRDLIRDQNLNAGWALKLQRDTLVQVFDEMDDPYLRTRRDDVEHVVRQIQVFLSGVEQVNPDLATDNVEGAVVVADDLTPADAILLRQRGVTAFVTEHGGPMSHTAILARSLDIPTVMGVHRATEGLRHGEQLVVNAETGCILATSDPETLEFFRRRLSSAEHHRAALKQLLTRPSTSRDGVPVVLLANLELPEDSAAAQQNGASGVGLYRTEFLYLNHTQAPSEEEHLADYLGILKALNGLPLTIRTLDLGLDKNIQYLSDRLPPLTNAALGLRAIRLCLKEPDLFLPQLRAILRASAAGPVRLMVPMISTLNEVDTLLRLIQTTKRMLRNQGLAFDPLMPIGGMIEVPAAALMAESLARRLDFLSIGTNDLIQYTLAIDRLDDSVSYLYEPLHPAMLRLIRHIIESAAKTRTRVSMCGEMAGDARYTRLLLGLGLRELSMQPGSLLEVKAIVRDSDIGALVRTMDKLMPGIDDLSPQSLLDQLAEAA</sequence>
<feature type="binding site" evidence="19">
    <location>
        <begin position="461"/>
        <end position="462"/>
    </location>
    <ligand>
        <name>phosphoenolpyruvate</name>
        <dbReference type="ChEBI" id="CHEBI:58702"/>
    </ligand>
</feature>
<dbReference type="GO" id="GO:0005737">
    <property type="term" value="C:cytoplasm"/>
    <property type="evidence" value="ECO:0007669"/>
    <property type="project" value="UniProtKB-SubCell"/>
</dbReference>
<evidence type="ECO:0000256" key="6">
    <source>
        <dbReference type="ARBA" id="ARBA00012232"/>
    </source>
</evidence>
<keyword evidence="24" id="KW-0670">Pyruvate</keyword>
<evidence type="ECO:0000256" key="18">
    <source>
        <dbReference type="PIRSR" id="PIRSR000732-1"/>
    </source>
</evidence>
<comment type="cofactor">
    <cofactor evidence="2 17 20">
        <name>Mg(2+)</name>
        <dbReference type="ChEBI" id="CHEBI:18420"/>
    </cofactor>
</comment>
<keyword evidence="10 17" id="KW-0762">Sugar transport</keyword>
<dbReference type="NCBIfam" id="TIGR01417">
    <property type="entry name" value="PTS_I_fam"/>
    <property type="match status" value="1"/>
</dbReference>
<dbReference type="AlphaFoldDB" id="H8YZS9"/>
<comment type="similarity">
    <text evidence="5 17">Belongs to the PEP-utilizing enzyme family.</text>
</comment>
<reference evidence="25" key="1">
    <citation type="submission" date="2011-06" db="EMBL/GenBank/DDBJ databases">
        <authorList>
            <consortium name="US DOE Joint Genome Institute (JGI-PGF)"/>
            <person name="Lucas S."/>
            <person name="Han J."/>
            <person name="Lapidus A."/>
            <person name="Cheng J.-F."/>
            <person name="Goodwin L."/>
            <person name="Pitluck S."/>
            <person name="Peters L."/>
            <person name="Land M.L."/>
            <person name="Hauser L."/>
            <person name="Vogl K."/>
            <person name="Liu Z."/>
            <person name="Overmann J."/>
            <person name="Frigaard N.-U."/>
            <person name="Bryant D.A."/>
            <person name="Woyke T.J."/>
        </authorList>
    </citation>
    <scope>NUCLEOTIDE SEQUENCE [LARGE SCALE GENOMIC DNA]</scope>
    <source>
        <strain evidence="25">970</strain>
    </source>
</reference>
<accession>H8YZS9</accession>
<protein>
    <recommendedName>
        <fullName evidence="7 17">Phosphoenolpyruvate-protein phosphotransferase</fullName>
        <ecNumber evidence="6 17">2.7.3.9</ecNumber>
    </recommendedName>
    <alternativeName>
        <fullName evidence="16 17">Phosphotransferase system, enzyme I</fullName>
    </alternativeName>
</protein>
<evidence type="ECO:0000256" key="11">
    <source>
        <dbReference type="ARBA" id="ARBA00022679"/>
    </source>
</evidence>
<evidence type="ECO:0000256" key="9">
    <source>
        <dbReference type="ARBA" id="ARBA00022490"/>
    </source>
</evidence>
<evidence type="ECO:0000256" key="15">
    <source>
        <dbReference type="ARBA" id="ARBA00022842"/>
    </source>
</evidence>
<organism evidence="24 25">
    <name type="scientific">Thiorhodovibrio frisius</name>
    <dbReference type="NCBI Taxonomy" id="631362"/>
    <lineage>
        <taxon>Bacteria</taxon>
        <taxon>Pseudomonadati</taxon>
        <taxon>Pseudomonadota</taxon>
        <taxon>Gammaproteobacteria</taxon>
        <taxon>Chromatiales</taxon>
        <taxon>Chromatiaceae</taxon>
        <taxon>Thiorhodovibrio</taxon>
    </lineage>
</organism>
<keyword evidence="25" id="KW-1185">Reference proteome</keyword>
<dbReference type="InterPro" id="IPR008279">
    <property type="entry name" value="PEP-util_enz_mobile_dom"/>
</dbReference>
<evidence type="ECO:0000256" key="20">
    <source>
        <dbReference type="PIRSR" id="PIRSR000732-3"/>
    </source>
</evidence>
<evidence type="ECO:0000259" key="21">
    <source>
        <dbReference type="Pfam" id="PF00391"/>
    </source>
</evidence>
<dbReference type="PROSITE" id="PS00742">
    <property type="entry name" value="PEP_ENZYMES_2"/>
    <property type="match status" value="1"/>
</dbReference>
<dbReference type="Gene3D" id="1.10.274.10">
    <property type="entry name" value="PtsI, HPr-binding domain"/>
    <property type="match status" value="1"/>
</dbReference>
<evidence type="ECO:0000313" key="25">
    <source>
        <dbReference type="Proteomes" id="UP000002964"/>
    </source>
</evidence>
<dbReference type="GO" id="GO:0008965">
    <property type="term" value="F:phosphoenolpyruvate-protein phosphotransferase activity"/>
    <property type="evidence" value="ECO:0007669"/>
    <property type="project" value="UniProtKB-EC"/>
</dbReference>
<gene>
    <name evidence="24" type="ORF">Thi970DRAFT_02458</name>
</gene>
<dbReference type="RefSeq" id="WP_009148840.1">
    <property type="nucleotide sequence ID" value="NZ_CP121471.1"/>
</dbReference>
<feature type="domain" description="PEP-utilising enzyme C-terminal" evidence="22">
    <location>
        <begin position="257"/>
        <end position="547"/>
    </location>
</feature>
<dbReference type="Pfam" id="PF05524">
    <property type="entry name" value="PEP-utilisers_N"/>
    <property type="match status" value="1"/>
</dbReference>
<keyword evidence="15 17" id="KW-0460">Magnesium</keyword>
<dbReference type="Pfam" id="PF00391">
    <property type="entry name" value="PEP-utilizers"/>
    <property type="match status" value="1"/>
</dbReference>
<evidence type="ECO:0000259" key="22">
    <source>
        <dbReference type="Pfam" id="PF02896"/>
    </source>
</evidence>
<dbReference type="PANTHER" id="PTHR46244">
    <property type="entry name" value="PHOSPHOENOLPYRUVATE-PROTEIN PHOSPHOTRANSFERASE"/>
    <property type="match status" value="1"/>
</dbReference>
<evidence type="ECO:0000259" key="23">
    <source>
        <dbReference type="Pfam" id="PF05524"/>
    </source>
</evidence>
<evidence type="ECO:0000256" key="3">
    <source>
        <dbReference type="ARBA" id="ARBA00002728"/>
    </source>
</evidence>
<dbReference type="GO" id="GO:0016301">
    <property type="term" value="F:kinase activity"/>
    <property type="evidence" value="ECO:0007669"/>
    <property type="project" value="UniProtKB-KW"/>
</dbReference>
<evidence type="ECO:0000256" key="16">
    <source>
        <dbReference type="ARBA" id="ARBA00033235"/>
    </source>
</evidence>
<feature type="domain" description="Phosphotransferase system enzyme I N-terminal" evidence="23">
    <location>
        <begin position="9"/>
        <end position="128"/>
    </location>
</feature>
<comment type="catalytic activity">
    <reaction evidence="1 17">
        <text>L-histidyl-[protein] + phosphoenolpyruvate = N(pros)-phospho-L-histidyl-[protein] + pyruvate</text>
        <dbReference type="Rhea" id="RHEA:23880"/>
        <dbReference type="Rhea" id="RHEA-COMP:9745"/>
        <dbReference type="Rhea" id="RHEA-COMP:9746"/>
        <dbReference type="ChEBI" id="CHEBI:15361"/>
        <dbReference type="ChEBI" id="CHEBI:29979"/>
        <dbReference type="ChEBI" id="CHEBI:58702"/>
        <dbReference type="ChEBI" id="CHEBI:64837"/>
        <dbReference type="EC" id="2.7.3.9"/>
    </reaction>
</comment>
<evidence type="ECO:0000256" key="5">
    <source>
        <dbReference type="ARBA" id="ARBA00007837"/>
    </source>
</evidence>
<evidence type="ECO:0000256" key="17">
    <source>
        <dbReference type="PIRNR" id="PIRNR000732"/>
    </source>
</evidence>
<dbReference type="InterPro" id="IPR024692">
    <property type="entry name" value="PTS_EI"/>
</dbReference>
<dbReference type="InterPro" id="IPR050499">
    <property type="entry name" value="PEP-utilizing_PTS_enzyme"/>
</dbReference>
<feature type="binding site" evidence="20">
    <location>
        <position position="462"/>
    </location>
    <ligand>
        <name>Mg(2+)</name>
        <dbReference type="ChEBI" id="CHEBI:18420"/>
    </ligand>
</feature>
<evidence type="ECO:0000256" key="12">
    <source>
        <dbReference type="ARBA" id="ARBA00022683"/>
    </source>
</evidence>
<dbReference type="SUPFAM" id="SSF47831">
    <property type="entry name" value="Enzyme I of the PEP:sugar phosphotransferase system HPr-binding (sub)domain"/>
    <property type="match status" value="1"/>
</dbReference>
<feature type="active site" description="Tele-phosphohistidine intermediate" evidence="18">
    <location>
        <position position="194"/>
    </location>
</feature>
<dbReference type="Gene3D" id="3.50.30.10">
    <property type="entry name" value="Phosphohistidine domain"/>
    <property type="match status" value="1"/>
</dbReference>
<evidence type="ECO:0000256" key="1">
    <source>
        <dbReference type="ARBA" id="ARBA00000683"/>
    </source>
</evidence>
<evidence type="ECO:0000256" key="10">
    <source>
        <dbReference type="ARBA" id="ARBA00022597"/>
    </source>
</evidence>
<proteinExistence type="inferred from homology"/>
<dbReference type="InterPro" id="IPR015813">
    <property type="entry name" value="Pyrv/PenolPyrv_kinase-like_dom"/>
</dbReference>
<keyword evidence="9 17" id="KW-0963">Cytoplasm</keyword>
<evidence type="ECO:0000256" key="7">
    <source>
        <dbReference type="ARBA" id="ARBA00016544"/>
    </source>
</evidence>
<dbReference type="HOGENOM" id="CLU_007308_7_0_6"/>
<dbReference type="PRINTS" id="PR01736">
    <property type="entry name" value="PHPHTRNFRASE"/>
</dbReference>